<dbReference type="OrthoDB" id="9795242at2"/>
<feature type="region of interest" description="Disordered" evidence="5">
    <location>
        <begin position="1"/>
        <end position="22"/>
    </location>
</feature>
<dbReference type="PROSITE" id="PS50977">
    <property type="entry name" value="HTH_TETR_2"/>
    <property type="match status" value="1"/>
</dbReference>
<dbReference type="InterPro" id="IPR036271">
    <property type="entry name" value="Tet_transcr_reg_TetR-rel_C_sf"/>
</dbReference>
<evidence type="ECO:0000256" key="4">
    <source>
        <dbReference type="PROSITE-ProRule" id="PRU00335"/>
    </source>
</evidence>
<keyword evidence="2 4" id="KW-0238">DNA-binding</keyword>
<protein>
    <submittedName>
        <fullName evidence="7">TetR/AcrR family transcriptional regulator</fullName>
    </submittedName>
</protein>
<dbReference type="RefSeq" id="WP_110784402.1">
    <property type="nucleotide sequence ID" value="NZ_QKQS01000006.1"/>
</dbReference>
<dbReference type="Gene3D" id="1.10.357.10">
    <property type="entry name" value="Tetracycline Repressor, domain 2"/>
    <property type="match status" value="1"/>
</dbReference>
<evidence type="ECO:0000256" key="3">
    <source>
        <dbReference type="ARBA" id="ARBA00023163"/>
    </source>
</evidence>
<dbReference type="PANTHER" id="PTHR47506">
    <property type="entry name" value="TRANSCRIPTIONAL REGULATORY PROTEIN"/>
    <property type="match status" value="1"/>
</dbReference>
<dbReference type="PANTHER" id="PTHR47506:SF1">
    <property type="entry name" value="HTH-TYPE TRANSCRIPTIONAL REGULATOR YJDC"/>
    <property type="match status" value="1"/>
</dbReference>
<proteinExistence type="predicted"/>
<dbReference type="AlphaFoldDB" id="A0A323UKS4"/>
<dbReference type="InterPro" id="IPR023772">
    <property type="entry name" value="DNA-bd_HTH_TetR-type_CS"/>
</dbReference>
<feature type="DNA-binding region" description="H-T-H motif" evidence="4">
    <location>
        <begin position="44"/>
        <end position="63"/>
    </location>
</feature>
<evidence type="ECO:0000313" key="7">
    <source>
        <dbReference type="EMBL" id="PZA13225.1"/>
    </source>
</evidence>
<gene>
    <name evidence="7" type="ORF">DNX69_02280</name>
</gene>
<evidence type="ECO:0000259" key="6">
    <source>
        <dbReference type="PROSITE" id="PS50977"/>
    </source>
</evidence>
<dbReference type="Proteomes" id="UP000248134">
    <property type="component" value="Unassembled WGS sequence"/>
</dbReference>
<dbReference type="EMBL" id="QKQS01000006">
    <property type="protein sequence ID" value="PZA13225.1"/>
    <property type="molecule type" value="Genomic_DNA"/>
</dbReference>
<reference evidence="7 8" key="1">
    <citation type="submission" date="2018-06" db="EMBL/GenBank/DDBJ databases">
        <title>Draft Whole-Genome Sequence of the purple photosynthetic bacterium Rhodospeudomonas palustris XCP.</title>
        <authorList>
            <person name="Rayyan A."/>
            <person name="Meyer T.E."/>
            <person name="Kyndt J.A."/>
        </authorList>
    </citation>
    <scope>NUCLEOTIDE SEQUENCE [LARGE SCALE GENOMIC DNA]</scope>
    <source>
        <strain evidence="7 8">XCP</strain>
    </source>
</reference>
<dbReference type="SUPFAM" id="SSF48498">
    <property type="entry name" value="Tetracyclin repressor-like, C-terminal domain"/>
    <property type="match status" value="1"/>
</dbReference>
<organism evidence="7 8">
    <name type="scientific">Rhodopseudomonas palustris</name>
    <dbReference type="NCBI Taxonomy" id="1076"/>
    <lineage>
        <taxon>Bacteria</taxon>
        <taxon>Pseudomonadati</taxon>
        <taxon>Pseudomonadota</taxon>
        <taxon>Alphaproteobacteria</taxon>
        <taxon>Hyphomicrobiales</taxon>
        <taxon>Nitrobacteraceae</taxon>
        <taxon>Rhodopseudomonas</taxon>
    </lineage>
</organism>
<dbReference type="PROSITE" id="PS01081">
    <property type="entry name" value="HTH_TETR_1"/>
    <property type="match status" value="1"/>
</dbReference>
<evidence type="ECO:0000256" key="1">
    <source>
        <dbReference type="ARBA" id="ARBA00023015"/>
    </source>
</evidence>
<evidence type="ECO:0000256" key="2">
    <source>
        <dbReference type="ARBA" id="ARBA00023125"/>
    </source>
</evidence>
<feature type="compositionally biased region" description="Polar residues" evidence="5">
    <location>
        <begin position="1"/>
        <end position="10"/>
    </location>
</feature>
<evidence type="ECO:0000313" key="8">
    <source>
        <dbReference type="Proteomes" id="UP000248134"/>
    </source>
</evidence>
<keyword evidence="1" id="KW-0805">Transcription regulation</keyword>
<feature type="domain" description="HTH tetR-type" evidence="6">
    <location>
        <begin position="21"/>
        <end position="81"/>
    </location>
</feature>
<accession>A0A323UKS4</accession>
<dbReference type="Pfam" id="PF00440">
    <property type="entry name" value="TetR_N"/>
    <property type="match status" value="1"/>
</dbReference>
<dbReference type="InterPro" id="IPR009057">
    <property type="entry name" value="Homeodomain-like_sf"/>
</dbReference>
<sequence length="212" mass="22274">MQKSEPTSGDRTARPRGRPRAFDRGRALAQAMRLFWAKGYEATSIADLTEAMGIGAPSLYAAFGAKEALYAEALRHYEASYEHLVWDRFHAAPTAREAVTAYLLDSAAVLTGSPDDHPLGCMVTLSAVGSEGHAALGELVRSARAGALQRLEARLSAAVADGELPAAADVHGQARLIQAIQAGMSILARDGASRAELEAVAHRALAGWGAGL</sequence>
<dbReference type="InterPro" id="IPR001647">
    <property type="entry name" value="HTH_TetR"/>
</dbReference>
<dbReference type="GO" id="GO:0003677">
    <property type="term" value="F:DNA binding"/>
    <property type="evidence" value="ECO:0007669"/>
    <property type="project" value="UniProtKB-UniRule"/>
</dbReference>
<comment type="caution">
    <text evidence="7">The sequence shown here is derived from an EMBL/GenBank/DDBJ whole genome shotgun (WGS) entry which is preliminary data.</text>
</comment>
<dbReference type="Gene3D" id="1.10.10.60">
    <property type="entry name" value="Homeodomain-like"/>
    <property type="match status" value="1"/>
</dbReference>
<keyword evidence="3" id="KW-0804">Transcription</keyword>
<name>A0A323UKS4_RHOPL</name>
<dbReference type="SUPFAM" id="SSF46689">
    <property type="entry name" value="Homeodomain-like"/>
    <property type="match status" value="1"/>
</dbReference>
<evidence type="ECO:0000256" key="5">
    <source>
        <dbReference type="SAM" id="MobiDB-lite"/>
    </source>
</evidence>